<feature type="signal peptide" evidence="1">
    <location>
        <begin position="1"/>
        <end position="20"/>
    </location>
</feature>
<keyword evidence="1" id="KW-0732">Signal</keyword>
<sequence>MLLDVYTAGLLATLVSLTTAGPSYSDTPDPVTTTHPTALAPFPFFTGKPTTTTTISQPYAETTSDCLIMPTFGPVDSSNLLLGDEETKQMKGMRRKGGFVTATRPAAIRVTKL</sequence>
<evidence type="ECO:0000256" key="1">
    <source>
        <dbReference type="SAM" id="SignalP"/>
    </source>
</evidence>
<dbReference type="EMBL" id="JAESVG020000009">
    <property type="protein sequence ID" value="KAG8624643.1"/>
    <property type="molecule type" value="Genomic_DNA"/>
</dbReference>
<gene>
    <name evidence="2" type="ORF">KVT40_007710</name>
</gene>
<evidence type="ECO:0000313" key="3">
    <source>
        <dbReference type="Proteomes" id="UP000809789"/>
    </source>
</evidence>
<name>A0A8K0PEW4_9PEZI</name>
<dbReference type="OrthoDB" id="10494662at2759"/>
<evidence type="ECO:0000313" key="2">
    <source>
        <dbReference type="EMBL" id="KAG8624643.1"/>
    </source>
</evidence>
<protein>
    <submittedName>
        <fullName evidence="2">Uncharacterized protein</fullName>
    </submittedName>
</protein>
<accession>A0A8K0PEW4</accession>
<organism evidence="2 3">
    <name type="scientific">Elsinoe batatas</name>
    <dbReference type="NCBI Taxonomy" id="2601811"/>
    <lineage>
        <taxon>Eukaryota</taxon>
        <taxon>Fungi</taxon>
        <taxon>Dikarya</taxon>
        <taxon>Ascomycota</taxon>
        <taxon>Pezizomycotina</taxon>
        <taxon>Dothideomycetes</taxon>
        <taxon>Dothideomycetidae</taxon>
        <taxon>Myriangiales</taxon>
        <taxon>Elsinoaceae</taxon>
        <taxon>Elsinoe</taxon>
    </lineage>
</organism>
<comment type="caution">
    <text evidence="2">The sequence shown here is derived from an EMBL/GenBank/DDBJ whole genome shotgun (WGS) entry which is preliminary data.</text>
</comment>
<keyword evidence="3" id="KW-1185">Reference proteome</keyword>
<dbReference type="Proteomes" id="UP000809789">
    <property type="component" value="Unassembled WGS sequence"/>
</dbReference>
<dbReference type="AlphaFoldDB" id="A0A8K0PEW4"/>
<feature type="chain" id="PRO_5035430475" evidence="1">
    <location>
        <begin position="21"/>
        <end position="113"/>
    </location>
</feature>
<reference evidence="2" key="1">
    <citation type="submission" date="2021-07" db="EMBL/GenBank/DDBJ databases">
        <title>Elsinoe batatas strain:CRI-CJ2 Genome sequencing and assembly.</title>
        <authorList>
            <person name="Huang L."/>
        </authorList>
    </citation>
    <scope>NUCLEOTIDE SEQUENCE</scope>
    <source>
        <strain evidence="2">CRI-CJ2</strain>
    </source>
</reference>
<proteinExistence type="predicted"/>